<dbReference type="RefSeq" id="WP_050878432.1">
    <property type="nucleotide sequence ID" value="NZ_CP045009.1"/>
</dbReference>
<organism evidence="3 4">
    <name type="scientific">Proteus terrae subsp. cibarius</name>
    <dbReference type="NCBI Taxonomy" id="626774"/>
    <lineage>
        <taxon>Bacteria</taxon>
        <taxon>Pseudomonadati</taxon>
        <taxon>Pseudomonadota</taxon>
        <taxon>Gammaproteobacteria</taxon>
        <taxon>Enterobacterales</taxon>
        <taxon>Morganellaceae</taxon>
        <taxon>Proteus</taxon>
    </lineage>
</organism>
<evidence type="ECO:0000313" key="4">
    <source>
        <dbReference type="Proteomes" id="UP000501338"/>
    </source>
</evidence>
<name>A0ABX6JXC3_9GAMM</name>
<dbReference type="Proteomes" id="UP000501338">
    <property type="component" value="Plasmid pZF1-cfr"/>
</dbReference>
<dbReference type="Gene3D" id="1.20.58.430">
    <property type="entry name" value="Type IV secretion system, VirB5-domain"/>
    <property type="match status" value="1"/>
</dbReference>
<evidence type="ECO:0008006" key="5">
    <source>
        <dbReference type="Google" id="ProtNLM"/>
    </source>
</evidence>
<feature type="signal peptide" evidence="2">
    <location>
        <begin position="1"/>
        <end position="22"/>
    </location>
</feature>
<accession>A0ABX6JXC3</accession>
<keyword evidence="2" id="KW-0732">Signal</keyword>
<reference evidence="3 4" key="1">
    <citation type="submission" date="2020-01" db="EMBL/GenBank/DDBJ databases">
        <title>The genomic epidemiology of tigecycline resistance gene tet(X) variants in a swine farm in China.</title>
        <authorList>
            <person name="Peng K."/>
            <person name="Li R."/>
        </authorList>
    </citation>
    <scope>NUCLEOTIDE SEQUENCE [LARGE SCALE GENOMIC DNA]</scope>
    <source>
        <strain evidence="3 4">ZF1</strain>
        <plasmid evidence="4">pzf1-cfr</plasmid>
    </source>
</reference>
<keyword evidence="1" id="KW-0175">Coiled coil</keyword>
<evidence type="ECO:0000313" key="3">
    <source>
        <dbReference type="EMBL" id="QIF92331.1"/>
    </source>
</evidence>
<dbReference type="Pfam" id="PF07996">
    <property type="entry name" value="T4SS"/>
    <property type="match status" value="1"/>
</dbReference>
<dbReference type="InterPro" id="IPR023220">
    <property type="entry name" value="T4SS_VirB5-domain"/>
</dbReference>
<dbReference type="InterPro" id="IPR014158">
    <property type="entry name" value="T4SS_VirB5"/>
</dbReference>
<dbReference type="SUPFAM" id="SSF101082">
    <property type="entry name" value="Typo IV secretion system protein TraC"/>
    <property type="match status" value="1"/>
</dbReference>
<protein>
    <recommendedName>
        <fullName evidence="5">Conjugal transfer protein TrbJ</fullName>
    </recommendedName>
</protein>
<evidence type="ECO:0000256" key="2">
    <source>
        <dbReference type="SAM" id="SignalP"/>
    </source>
</evidence>
<proteinExistence type="predicted"/>
<keyword evidence="4" id="KW-1185">Reference proteome</keyword>
<evidence type="ECO:0000256" key="1">
    <source>
        <dbReference type="SAM" id="Coils"/>
    </source>
</evidence>
<dbReference type="EMBL" id="CP047341">
    <property type="protein sequence ID" value="QIF92331.1"/>
    <property type="molecule type" value="Genomic_DNA"/>
</dbReference>
<sequence>MKKHIIALTLATSFVFSPVSFAGGIPVIDGASIAESIKMVQEAQKQLKELQDQVRTAKTQLEDFRKEAEETKKRLEGYANFDNIFDSSTEFLKETLKDYEKELSRTEIDDYLKSKGIDVKENSELKAQYERKIEQIKRNERTQERLTEQSKRMDRLQREFERATTPQKREEILNTIQLENLKMQNTMKAVELEIKKQEQENEIIESEALKASVSKEFEKPKITGYFNIN</sequence>
<gene>
    <name evidence="3" type="ORF">GTH23_20015</name>
</gene>
<geneLocation type="plasmid" evidence="4">
    <name>pzf1-cfr</name>
</geneLocation>
<keyword evidence="3" id="KW-0614">Plasmid</keyword>
<feature type="chain" id="PRO_5046130080" description="Conjugal transfer protein TrbJ" evidence="2">
    <location>
        <begin position="23"/>
        <end position="229"/>
    </location>
</feature>
<feature type="coiled-coil region" evidence="1">
    <location>
        <begin position="33"/>
        <end position="216"/>
    </location>
</feature>